<protein>
    <recommendedName>
        <fullName evidence="4">RAD51 interacting motif domain-containing protein</fullName>
    </recommendedName>
</protein>
<feature type="region of interest" description="Disordered" evidence="1">
    <location>
        <begin position="29"/>
        <end position="195"/>
    </location>
</feature>
<evidence type="ECO:0000256" key="1">
    <source>
        <dbReference type="SAM" id="MobiDB-lite"/>
    </source>
</evidence>
<proteinExistence type="predicted"/>
<name>A0A815W171_ADIRI</name>
<feature type="compositionally biased region" description="Basic and acidic residues" evidence="1">
    <location>
        <begin position="139"/>
        <end position="148"/>
    </location>
</feature>
<evidence type="ECO:0008006" key="4">
    <source>
        <dbReference type="Google" id="ProtNLM"/>
    </source>
</evidence>
<dbReference type="AlphaFoldDB" id="A0A815W171"/>
<reference evidence="2" key="1">
    <citation type="submission" date="2021-02" db="EMBL/GenBank/DDBJ databases">
        <authorList>
            <person name="Nowell W R."/>
        </authorList>
    </citation>
    <scope>NUCLEOTIDE SEQUENCE</scope>
</reference>
<sequence>MPVTKRTSKIVSYNELDDDDDFIPIVDSTKKNRNSKINETKETSKQSVKTCEKKISPFESQEPVLILEPVKQPITAAEENPVSISQSSTESITDVDEQHEDLLPKTKRMKHEDVIEENESDHENEAPISKNELSLVDHQPLRRPELPARRSSAPLGFPTSKINIPSPHVSRVGLSRKSVTVKPLHPKFTPRASHE</sequence>
<comment type="caution">
    <text evidence="2">The sequence shown here is derived from an EMBL/GenBank/DDBJ whole genome shotgun (WGS) entry which is preliminary data.</text>
</comment>
<feature type="compositionally biased region" description="Basic and acidic residues" evidence="1">
    <location>
        <begin position="36"/>
        <end position="56"/>
    </location>
</feature>
<evidence type="ECO:0000313" key="2">
    <source>
        <dbReference type="EMBL" id="CAF1542568.1"/>
    </source>
</evidence>
<accession>A0A815W171</accession>
<organism evidence="2 3">
    <name type="scientific">Adineta ricciae</name>
    <name type="common">Rotifer</name>
    <dbReference type="NCBI Taxonomy" id="249248"/>
    <lineage>
        <taxon>Eukaryota</taxon>
        <taxon>Metazoa</taxon>
        <taxon>Spiralia</taxon>
        <taxon>Gnathifera</taxon>
        <taxon>Rotifera</taxon>
        <taxon>Eurotatoria</taxon>
        <taxon>Bdelloidea</taxon>
        <taxon>Adinetida</taxon>
        <taxon>Adinetidae</taxon>
        <taxon>Adineta</taxon>
    </lineage>
</organism>
<gene>
    <name evidence="2" type="ORF">XAT740_LOCUS42292</name>
</gene>
<feature type="compositionally biased region" description="Polar residues" evidence="1">
    <location>
        <begin position="82"/>
        <end position="92"/>
    </location>
</feature>
<evidence type="ECO:0000313" key="3">
    <source>
        <dbReference type="Proteomes" id="UP000663828"/>
    </source>
</evidence>
<keyword evidence="3" id="KW-1185">Reference proteome</keyword>
<dbReference type="Proteomes" id="UP000663828">
    <property type="component" value="Unassembled WGS sequence"/>
</dbReference>
<dbReference type="EMBL" id="CAJNOR010005053">
    <property type="protein sequence ID" value="CAF1542568.1"/>
    <property type="molecule type" value="Genomic_DNA"/>
</dbReference>